<dbReference type="EMBL" id="CAADFV010000018">
    <property type="protein sequence ID" value="VFK53770.1"/>
    <property type="molecule type" value="Genomic_DNA"/>
</dbReference>
<dbReference type="GO" id="GO:0016829">
    <property type="term" value="F:lyase activity"/>
    <property type="evidence" value="ECO:0007669"/>
    <property type="project" value="UniProtKB-KW"/>
</dbReference>
<evidence type="ECO:0000259" key="2">
    <source>
        <dbReference type="Pfam" id="PF00266"/>
    </source>
</evidence>
<dbReference type="InterPro" id="IPR000192">
    <property type="entry name" value="Aminotrans_V_dom"/>
</dbReference>
<organism evidence="3">
    <name type="scientific">Candidatus Kentrum sp. TUN</name>
    <dbReference type="NCBI Taxonomy" id="2126343"/>
    <lineage>
        <taxon>Bacteria</taxon>
        <taxon>Pseudomonadati</taxon>
        <taxon>Pseudomonadota</taxon>
        <taxon>Gammaproteobacteria</taxon>
        <taxon>Candidatus Kentrum</taxon>
    </lineage>
</organism>
<feature type="domain" description="Aminotransferase class V" evidence="2">
    <location>
        <begin position="14"/>
        <end position="349"/>
    </location>
</feature>
<dbReference type="PANTHER" id="PTHR43586:SF15">
    <property type="entry name" value="BLR3095 PROTEIN"/>
    <property type="match status" value="1"/>
</dbReference>
<evidence type="ECO:0000313" key="4">
    <source>
        <dbReference type="EMBL" id="VFK53770.1"/>
    </source>
</evidence>
<dbReference type="InterPro" id="IPR015422">
    <property type="entry name" value="PyrdxlP-dep_Trfase_small"/>
</dbReference>
<dbReference type="EMBL" id="CAADFY010000016">
    <property type="protein sequence ID" value="VFK53028.1"/>
    <property type="molecule type" value="Genomic_DNA"/>
</dbReference>
<dbReference type="InterPro" id="IPR015421">
    <property type="entry name" value="PyrdxlP-dep_Trfase_major"/>
</dbReference>
<dbReference type="Gene3D" id="3.90.1150.10">
    <property type="entry name" value="Aspartate Aminotransferase, domain 1"/>
    <property type="match status" value="1"/>
</dbReference>
<evidence type="ECO:0000313" key="3">
    <source>
        <dbReference type="EMBL" id="VFK53028.1"/>
    </source>
</evidence>
<keyword evidence="3" id="KW-0456">Lyase</keyword>
<keyword evidence="1" id="KW-0663">Pyridoxal phosphate</keyword>
<dbReference type="InterPro" id="IPR015424">
    <property type="entry name" value="PyrdxlP-dep_Trfase"/>
</dbReference>
<reference evidence="3" key="1">
    <citation type="submission" date="2019-02" db="EMBL/GenBank/DDBJ databases">
        <authorList>
            <person name="Gruber-Vodicka R. H."/>
            <person name="Seah K. B. B."/>
        </authorList>
    </citation>
    <scope>NUCLEOTIDE SEQUENCE</scope>
    <source>
        <strain evidence="4">BECK_BY2</strain>
        <strain evidence="3">BECK_BY3</strain>
    </source>
</reference>
<sequence>MKNTDEFPLQDDRIYLNHAANSPWPQRTLMAIERLSKKMNAGIISYRDWMQAEENLREQLRQFIDAPSVEDIALLKNTSEGLSIVAHGLDWKSKDNVVITDQEFPSNRIVWQSLENQGVVVREAAIHGKASEGESPEAIIEHCCDEHTRLIAVSSVQYATGLRMNLDRIGRFCRERNILFCVDAIQSLGAIPMDVQAIGADFLVADGHKWMLGPEGVAVFYCRRELRHELRLHQYGWHMVENLLDFDAKDWKISESARRFECGSLNTLGIYALSASLSLLMETGMEAVSKGVLQNMAYLLDAITGSKKLSLVSPAIIVNNPARRSGIVTFRASTDPSQLFKKLIASGIICSLRGGGIRFSPHFYTPIKKLEAAMEQVEYLA</sequence>
<gene>
    <name evidence="4" type="ORF">BECKTUN1418E_GA0071001_10183</name>
    <name evidence="3" type="ORF">BECKTUN1418F_GA0071002_10163</name>
</gene>
<dbReference type="Gene3D" id="3.40.640.10">
    <property type="entry name" value="Type I PLP-dependent aspartate aminotransferase-like (Major domain)"/>
    <property type="match status" value="1"/>
</dbReference>
<protein>
    <submittedName>
        <fullName evidence="3">Selenocysteine lyase/Cysteine desulfurase</fullName>
    </submittedName>
</protein>
<name>A0A450ZH17_9GAMM</name>
<evidence type="ECO:0000256" key="1">
    <source>
        <dbReference type="ARBA" id="ARBA00022898"/>
    </source>
</evidence>
<dbReference type="Pfam" id="PF00266">
    <property type="entry name" value="Aminotran_5"/>
    <property type="match status" value="1"/>
</dbReference>
<dbReference type="SUPFAM" id="SSF53383">
    <property type="entry name" value="PLP-dependent transferases"/>
    <property type="match status" value="1"/>
</dbReference>
<proteinExistence type="predicted"/>
<accession>A0A450ZH17</accession>
<dbReference type="PANTHER" id="PTHR43586">
    <property type="entry name" value="CYSTEINE DESULFURASE"/>
    <property type="match status" value="1"/>
</dbReference>
<dbReference type="AlphaFoldDB" id="A0A450ZH17"/>